<reference evidence="1 2" key="2">
    <citation type="submission" date="2017-02" db="EMBL/GenBank/DDBJ databases">
        <title>A genome survey and senescence transcriptome analysis in Lentinula edodes.</title>
        <authorList>
            <person name="Sakamoto Y."/>
            <person name="Nakade K."/>
            <person name="Sato S."/>
            <person name="Yoshida Y."/>
            <person name="Miyazaki K."/>
            <person name="Natsume S."/>
            <person name="Konno N."/>
        </authorList>
    </citation>
    <scope>NUCLEOTIDE SEQUENCE [LARGE SCALE GENOMIC DNA]</scope>
    <source>
        <strain evidence="1 2">NBRC 111202</strain>
    </source>
</reference>
<organism evidence="1 2">
    <name type="scientific">Lentinula edodes</name>
    <name type="common">Shiitake mushroom</name>
    <name type="synonym">Lentinus edodes</name>
    <dbReference type="NCBI Taxonomy" id="5353"/>
    <lineage>
        <taxon>Eukaryota</taxon>
        <taxon>Fungi</taxon>
        <taxon>Dikarya</taxon>
        <taxon>Basidiomycota</taxon>
        <taxon>Agaricomycotina</taxon>
        <taxon>Agaricomycetes</taxon>
        <taxon>Agaricomycetidae</taxon>
        <taxon>Agaricales</taxon>
        <taxon>Marasmiineae</taxon>
        <taxon>Omphalotaceae</taxon>
        <taxon>Lentinula</taxon>
    </lineage>
</organism>
<accession>A0A1Q3EBR9</accession>
<dbReference type="AlphaFoldDB" id="A0A1Q3EBR9"/>
<protein>
    <submittedName>
        <fullName evidence="1">Uncharacterized protein</fullName>
    </submittedName>
</protein>
<comment type="caution">
    <text evidence="1">The sequence shown here is derived from an EMBL/GenBank/DDBJ whole genome shotgun (WGS) entry which is preliminary data.</text>
</comment>
<dbReference type="Proteomes" id="UP000188533">
    <property type="component" value="Unassembled WGS sequence"/>
</dbReference>
<dbReference type="EMBL" id="BDGU01000203">
    <property type="protein sequence ID" value="GAW04648.1"/>
    <property type="molecule type" value="Genomic_DNA"/>
</dbReference>
<name>A0A1Q3EBR9_LENED</name>
<gene>
    <name evidence="1" type="ORF">LENED_006453</name>
</gene>
<sequence>MILSVQEWRWTWKFKGESSVHRPALKLINMHFGTFVSNFMSLPDFTSMSQRPWYSPYAWLNLDSNLPNLNLENQHHGVQSPSPRGFCDVQARICKTAPASPRRLNFLAAVDLRVIAQKAQQLALPLRSSNLNDGKGLGHEP</sequence>
<evidence type="ECO:0000313" key="1">
    <source>
        <dbReference type="EMBL" id="GAW04648.1"/>
    </source>
</evidence>
<keyword evidence="2" id="KW-1185">Reference proteome</keyword>
<evidence type="ECO:0000313" key="2">
    <source>
        <dbReference type="Proteomes" id="UP000188533"/>
    </source>
</evidence>
<reference evidence="1 2" key="1">
    <citation type="submission" date="2016-08" db="EMBL/GenBank/DDBJ databases">
        <authorList>
            <consortium name="Lentinula edodes genome sequencing consortium"/>
            <person name="Sakamoto Y."/>
            <person name="Nakade K."/>
            <person name="Sato S."/>
            <person name="Yoshida Y."/>
            <person name="Miyazaki K."/>
            <person name="Natsume S."/>
            <person name="Konno N."/>
        </authorList>
    </citation>
    <scope>NUCLEOTIDE SEQUENCE [LARGE SCALE GENOMIC DNA]</scope>
    <source>
        <strain evidence="1 2">NBRC 111202</strain>
    </source>
</reference>
<proteinExistence type="predicted"/>